<dbReference type="Pfam" id="PF12069">
    <property type="entry name" value="DUF3549"/>
    <property type="match status" value="1"/>
</dbReference>
<name>A0A2V1GW00_9GAMM</name>
<dbReference type="EMBL" id="QDDL01000003">
    <property type="protein sequence ID" value="PVZ69504.1"/>
    <property type="molecule type" value="Genomic_DNA"/>
</dbReference>
<evidence type="ECO:0008006" key="3">
    <source>
        <dbReference type="Google" id="ProtNLM"/>
    </source>
</evidence>
<gene>
    <name evidence="1" type="ORF">DC094_09245</name>
</gene>
<reference evidence="1 2" key="1">
    <citation type="submission" date="2018-04" db="EMBL/GenBank/DDBJ databases">
        <title>Thalassorhabdus spongiae gen. nov., sp. nov., isolated from a marine sponge in South-West Iceland.</title>
        <authorList>
            <person name="Knobloch S."/>
            <person name="Daussin A."/>
            <person name="Johannsson R."/>
            <person name="Marteinsson V.T."/>
        </authorList>
    </citation>
    <scope>NUCLEOTIDE SEQUENCE [LARGE SCALE GENOMIC DNA]</scope>
    <source>
        <strain evidence="1 2">Hp12</strain>
    </source>
</reference>
<accession>A0A2V1GW00</accession>
<protein>
    <recommendedName>
        <fullName evidence="3">DUF3549 domain-containing protein</fullName>
    </recommendedName>
</protein>
<dbReference type="Proteomes" id="UP000244906">
    <property type="component" value="Unassembled WGS sequence"/>
</dbReference>
<evidence type="ECO:0000313" key="1">
    <source>
        <dbReference type="EMBL" id="PVZ69504.1"/>
    </source>
</evidence>
<dbReference type="RefSeq" id="WP_116686840.1">
    <property type="nucleotide sequence ID" value="NZ_CAWNYD010000003.1"/>
</dbReference>
<proteinExistence type="predicted"/>
<dbReference type="InterPro" id="IPR021936">
    <property type="entry name" value="DUF3549"/>
</dbReference>
<sequence>MNPSANTLSSISGFLRHIGCQSCILDLNRRVSPLTPEVFEGFENGQIPYPLPLQRKANFAILLWSEDQPEQHQIWCLSFPLDEHGCMQPNERDGFLHQLLNQLGTSLQAIAEGEHTQDQMNESKWGIRPSEPVLAMIHAHFGKALNMEASPAMKQVEDFILNNSGDWQFLPFQGFADFALKSEADYAEKIDQLKVEPLSALCQCLEHCDLNDDLVEALIRRIRKSIKQSQQQEFIPMLLRAISASQSATSVAARQKLISQLLQQAEVSTELLIVIASRCFEDLKQIEVAQAWLEAMANHSESARLFSPLLAETMAIPGVRAPLMQVLRSTERSDSLSKATGEFFAMQMASLQANGAKH</sequence>
<dbReference type="OrthoDB" id="5597089at2"/>
<dbReference type="AlphaFoldDB" id="A0A2V1GW00"/>
<organism evidence="1 2">
    <name type="scientific">Pelagibaculum spongiae</name>
    <dbReference type="NCBI Taxonomy" id="2080658"/>
    <lineage>
        <taxon>Bacteria</taxon>
        <taxon>Pseudomonadati</taxon>
        <taxon>Pseudomonadota</taxon>
        <taxon>Gammaproteobacteria</taxon>
        <taxon>Oceanospirillales</taxon>
        <taxon>Pelagibaculum</taxon>
    </lineage>
</organism>
<evidence type="ECO:0000313" key="2">
    <source>
        <dbReference type="Proteomes" id="UP000244906"/>
    </source>
</evidence>
<keyword evidence="2" id="KW-1185">Reference proteome</keyword>
<comment type="caution">
    <text evidence="1">The sequence shown here is derived from an EMBL/GenBank/DDBJ whole genome shotgun (WGS) entry which is preliminary data.</text>
</comment>